<protein>
    <submittedName>
        <fullName evidence="2">Deoxyguanosinetriphosphate triphosphohydrolase-like protein</fullName>
    </submittedName>
</protein>
<dbReference type="GO" id="GO:0006203">
    <property type="term" value="P:dGTP catabolic process"/>
    <property type="evidence" value="ECO:0007669"/>
    <property type="project" value="TreeGrafter"/>
</dbReference>
<dbReference type="Gene3D" id="1.10.3210.10">
    <property type="entry name" value="Hypothetical protein af1432"/>
    <property type="match status" value="1"/>
</dbReference>
<dbReference type="EMBL" id="QFGA01000001">
    <property type="protein sequence ID" value="TEB08180.1"/>
    <property type="molecule type" value="Genomic_DNA"/>
</dbReference>
<evidence type="ECO:0000313" key="2">
    <source>
        <dbReference type="EMBL" id="TEB08180.1"/>
    </source>
</evidence>
<evidence type="ECO:0000259" key="1">
    <source>
        <dbReference type="SMART" id="SM00471"/>
    </source>
</evidence>
<evidence type="ECO:0000313" key="3">
    <source>
        <dbReference type="Proteomes" id="UP000298324"/>
    </source>
</evidence>
<dbReference type="CDD" id="cd00077">
    <property type="entry name" value="HDc"/>
    <property type="match status" value="1"/>
</dbReference>
<dbReference type="GO" id="GO:0008832">
    <property type="term" value="F:dGTPase activity"/>
    <property type="evidence" value="ECO:0007669"/>
    <property type="project" value="TreeGrafter"/>
</dbReference>
<accession>A0A4Y7RHF0</accession>
<proteinExistence type="predicted"/>
<dbReference type="InterPro" id="IPR045509">
    <property type="entry name" value="HD_assoc_2"/>
</dbReference>
<name>A0A4Y7RHF0_9FIRM</name>
<organism evidence="2 3">
    <name type="scientific">Pelotomaculum schinkii</name>
    <dbReference type="NCBI Taxonomy" id="78350"/>
    <lineage>
        <taxon>Bacteria</taxon>
        <taxon>Bacillati</taxon>
        <taxon>Bacillota</taxon>
        <taxon>Clostridia</taxon>
        <taxon>Eubacteriales</taxon>
        <taxon>Desulfotomaculaceae</taxon>
        <taxon>Pelotomaculum</taxon>
    </lineage>
</organism>
<sequence>MSLSRYRDPVHAFIEVKPLENKIIDSAPFQRLRNIKQLALTNLVYHGAEHTRFGHSLGVMHLVTKAFRSVVSKNPDFLSKEKIAWYEQILRVIALTHDLGHAPFSHASEVVFPGKLKHEDFTEKIIKETCIADYIREIGKEYAQQYGEKYDITPELICGIYNGRDAGENSEFVFLNSFMDSELDCDKMDYLLRDSLYCGVNYGKFDVERLVSCLTVFLQEGIPRLAIEHGGVQAFEEFVLARYFMFVQVYFHRTRRFFDIIFARALEQILPNGTYPDSVDEYIKWDDSRVFQLMKEHFNDVVDCKRIIQRSVFPAILETKPHPQSGDKRYFESQKKLLFKEFGAEFFIEDYSADKMPHKIPMKVDIENEKAIVIVNKKIDQPSTISDESHIISNLTEKINIERLYVCEEKGNDAIEYLKSIN</sequence>
<dbReference type="RefSeq" id="WP_134219356.1">
    <property type="nucleotide sequence ID" value="NZ_QFGA01000001.1"/>
</dbReference>
<dbReference type="AlphaFoldDB" id="A0A4Y7RHF0"/>
<dbReference type="Pfam" id="PF01966">
    <property type="entry name" value="HD"/>
    <property type="match status" value="1"/>
</dbReference>
<dbReference type="InterPro" id="IPR003607">
    <property type="entry name" value="HD/PDEase_dom"/>
</dbReference>
<keyword evidence="2" id="KW-0378">Hydrolase</keyword>
<dbReference type="PANTHER" id="PTHR11373">
    <property type="entry name" value="DEOXYNUCLEOSIDE TRIPHOSPHATE TRIPHOSPHOHYDROLASE"/>
    <property type="match status" value="1"/>
</dbReference>
<keyword evidence="3" id="KW-1185">Reference proteome</keyword>
<dbReference type="Proteomes" id="UP000298324">
    <property type="component" value="Unassembled WGS sequence"/>
</dbReference>
<dbReference type="InterPro" id="IPR050135">
    <property type="entry name" value="dGTPase-like"/>
</dbReference>
<dbReference type="InterPro" id="IPR006674">
    <property type="entry name" value="HD_domain"/>
</dbReference>
<comment type="caution">
    <text evidence="2">The sequence shown here is derived from an EMBL/GenBank/DDBJ whole genome shotgun (WGS) entry which is preliminary data.</text>
</comment>
<gene>
    <name evidence="2" type="ORF">Psch_01735</name>
</gene>
<reference evidence="2 3" key="1">
    <citation type="journal article" date="2018" name="Environ. Microbiol.">
        <title>Novel energy conservation strategies and behaviour of Pelotomaculum schinkii driving syntrophic propionate catabolism.</title>
        <authorList>
            <person name="Hidalgo-Ahumada C.A.P."/>
            <person name="Nobu M.K."/>
            <person name="Narihiro T."/>
            <person name="Tamaki H."/>
            <person name="Liu W.T."/>
            <person name="Kamagata Y."/>
            <person name="Stams A.J.M."/>
            <person name="Imachi H."/>
            <person name="Sousa D.Z."/>
        </authorList>
    </citation>
    <scope>NUCLEOTIDE SEQUENCE [LARGE SCALE GENOMIC DNA]</scope>
    <source>
        <strain evidence="2 3">HH</strain>
    </source>
</reference>
<dbReference type="Pfam" id="PF19276">
    <property type="entry name" value="HD_assoc_2"/>
    <property type="match status" value="1"/>
</dbReference>
<dbReference type="SMART" id="SM00471">
    <property type="entry name" value="HDc"/>
    <property type="match status" value="1"/>
</dbReference>
<dbReference type="PANTHER" id="PTHR11373:SF4">
    <property type="entry name" value="DEOXYNUCLEOSIDE TRIPHOSPHATE TRIPHOSPHOHYDROLASE SAMHD1"/>
    <property type="match status" value="1"/>
</dbReference>
<feature type="domain" description="HD/PDEase" evidence="1">
    <location>
        <begin position="48"/>
        <end position="200"/>
    </location>
</feature>
<dbReference type="SUPFAM" id="SSF109604">
    <property type="entry name" value="HD-domain/PDEase-like"/>
    <property type="match status" value="1"/>
</dbReference>